<keyword evidence="3" id="KW-1185">Reference proteome</keyword>
<dbReference type="RefSeq" id="WP_160063967.1">
    <property type="nucleotide sequence ID" value="NZ_WUYX01000024.1"/>
</dbReference>
<evidence type="ECO:0000313" key="3">
    <source>
        <dbReference type="Proteomes" id="UP000434101"/>
    </source>
</evidence>
<feature type="compositionally biased region" description="Low complexity" evidence="1">
    <location>
        <begin position="35"/>
        <end position="49"/>
    </location>
</feature>
<dbReference type="Proteomes" id="UP000434101">
    <property type="component" value="Unassembled WGS sequence"/>
</dbReference>
<gene>
    <name evidence="2" type="ORF">GS429_06840</name>
</gene>
<feature type="region of interest" description="Disordered" evidence="1">
    <location>
        <begin position="18"/>
        <end position="51"/>
    </location>
</feature>
<dbReference type="EMBL" id="WUYX01000024">
    <property type="protein sequence ID" value="MXV61785.1"/>
    <property type="molecule type" value="Genomic_DNA"/>
</dbReference>
<accession>A0A6B0VKZ5</accession>
<reference evidence="2 3" key="1">
    <citation type="submission" date="2020-01" db="EMBL/GenBank/DDBJ databases">
        <title>Natronorubrum sp. JWXQ-INN 674 isolated from Inner Mongolia Autonomous Region of China.</title>
        <authorList>
            <person name="Xue Q."/>
        </authorList>
    </citation>
    <scope>NUCLEOTIDE SEQUENCE [LARGE SCALE GENOMIC DNA]</scope>
    <source>
        <strain evidence="2 3">JWXQ-INN-674</strain>
    </source>
</reference>
<dbReference type="AlphaFoldDB" id="A0A6B0VKZ5"/>
<evidence type="ECO:0000256" key="1">
    <source>
        <dbReference type="SAM" id="MobiDB-lite"/>
    </source>
</evidence>
<name>A0A6B0VKZ5_9EURY</name>
<evidence type="ECO:0000313" key="2">
    <source>
        <dbReference type="EMBL" id="MXV61785.1"/>
    </source>
</evidence>
<comment type="caution">
    <text evidence="2">The sequence shown here is derived from an EMBL/GenBank/DDBJ whole genome shotgun (WGS) entry which is preliminary data.</text>
</comment>
<sequence length="106" mass="10529">MAVNASIVDTIEPRRDVSRIAVSDSGSGGTDAGDRATATRRPTGGTVVGLETAPGLDVPAVDELETAARTNAMYPAITIVDAAGADGATGTVENSTTQNATDGVVV</sequence>
<protein>
    <submittedName>
        <fullName evidence="2">Uncharacterized protein</fullName>
    </submittedName>
</protein>
<organism evidence="2 3">
    <name type="scientific">Natronorubrum halalkaliphilum</name>
    <dbReference type="NCBI Taxonomy" id="2691917"/>
    <lineage>
        <taxon>Archaea</taxon>
        <taxon>Methanobacteriati</taxon>
        <taxon>Methanobacteriota</taxon>
        <taxon>Stenosarchaea group</taxon>
        <taxon>Halobacteria</taxon>
        <taxon>Halobacteriales</taxon>
        <taxon>Natrialbaceae</taxon>
        <taxon>Natronorubrum</taxon>
    </lineage>
</organism>
<proteinExistence type="predicted"/>